<accession>A0A0S4KMQ3</accession>
<protein>
    <submittedName>
        <fullName evidence="2">Uncharacterized protein</fullName>
    </submittedName>
</protein>
<dbReference type="AlphaFoldDB" id="A0A0S4KMQ3"/>
<dbReference type="EMBL" id="LN885086">
    <property type="protein sequence ID" value="CUQ65715.1"/>
    <property type="molecule type" value="Genomic_DNA"/>
</dbReference>
<gene>
    <name evidence="2" type="ORF">NITINOP_0740</name>
</gene>
<keyword evidence="1" id="KW-1133">Transmembrane helix</keyword>
<keyword evidence="1" id="KW-0812">Transmembrane</keyword>
<name>A0A0S4KMQ3_9BACT</name>
<feature type="transmembrane region" description="Helical" evidence="1">
    <location>
        <begin position="69"/>
        <end position="91"/>
    </location>
</feature>
<reference evidence="3" key="1">
    <citation type="submission" date="2015-09" db="EMBL/GenBank/DDBJ databases">
        <authorList>
            <person name="Daims H."/>
        </authorList>
    </citation>
    <scope>NUCLEOTIDE SEQUENCE [LARGE SCALE GENOMIC DNA]</scope>
</reference>
<keyword evidence="3" id="KW-1185">Reference proteome</keyword>
<dbReference type="OrthoDB" id="7063294at2"/>
<sequence>MAKTRSLSPRPLPSRVMITETSDCLRLVIPYSRSWFVIGFLGFWLCAWVVAEVLIPLRFLEGEAPSGGWSLMVAWFVVWTVAGVLAVYAWLWQVMGKEIVTVRDGSLTLRRDVGGFGLDKVYDLDQVRELQAEPAIFDPMDLSMALQLWGIGGGAIAFDYEGKTRRFGIGLDETEAKQAVAAIKKRWRAADRSHRPASE</sequence>
<evidence type="ECO:0000313" key="3">
    <source>
        <dbReference type="Proteomes" id="UP000066284"/>
    </source>
</evidence>
<evidence type="ECO:0000256" key="1">
    <source>
        <dbReference type="SAM" id="Phobius"/>
    </source>
</evidence>
<dbReference type="RefSeq" id="WP_062483274.1">
    <property type="nucleotide sequence ID" value="NZ_LN885086.1"/>
</dbReference>
<organism evidence="2 3">
    <name type="scientific">Candidatus Nitrospira inopinata</name>
    <dbReference type="NCBI Taxonomy" id="1715989"/>
    <lineage>
        <taxon>Bacteria</taxon>
        <taxon>Pseudomonadati</taxon>
        <taxon>Nitrospirota</taxon>
        <taxon>Nitrospiria</taxon>
        <taxon>Nitrospirales</taxon>
        <taxon>Nitrospiraceae</taxon>
        <taxon>Nitrospira</taxon>
    </lineage>
</organism>
<dbReference type="KEGG" id="nio:NITINOP_0740"/>
<evidence type="ECO:0000313" key="2">
    <source>
        <dbReference type="EMBL" id="CUQ65715.1"/>
    </source>
</evidence>
<feature type="transmembrane region" description="Helical" evidence="1">
    <location>
        <begin position="35"/>
        <end position="57"/>
    </location>
</feature>
<keyword evidence="1" id="KW-0472">Membrane</keyword>
<dbReference type="STRING" id="1715989.NITINOP_0740"/>
<proteinExistence type="predicted"/>
<dbReference type="Proteomes" id="UP000066284">
    <property type="component" value="Chromosome 1"/>
</dbReference>